<proteinExistence type="predicted"/>
<gene>
    <name evidence="2" type="ORF">SDC9_135659</name>
</gene>
<sequence length="81" mass="9290">MFKVFADAGRKLADLHLNYENSSICPSVIMSGLESNDFRVEKMRFPSKEDKRTIIYNSSIRVENIPQIAYEYVINGKSAIE</sequence>
<reference evidence="2" key="1">
    <citation type="submission" date="2019-08" db="EMBL/GenBank/DDBJ databases">
        <authorList>
            <person name="Kucharzyk K."/>
            <person name="Murdoch R.W."/>
            <person name="Higgins S."/>
            <person name="Loffler F."/>
        </authorList>
    </citation>
    <scope>NUCLEOTIDE SEQUENCE</scope>
</reference>
<dbReference type="AlphaFoldDB" id="A0A645DH66"/>
<dbReference type="Pfam" id="PF18135">
    <property type="entry name" value="Type_ISP_C"/>
    <property type="match status" value="1"/>
</dbReference>
<dbReference type="InterPro" id="IPR041635">
    <property type="entry name" value="Type_ISP_LLaBIII_C"/>
</dbReference>
<comment type="caution">
    <text evidence="2">The sequence shown here is derived from an EMBL/GenBank/DDBJ whole genome shotgun (WGS) entry which is preliminary data.</text>
</comment>
<accession>A0A645DH66</accession>
<dbReference type="EMBL" id="VSSQ01036156">
    <property type="protein sequence ID" value="MPM88555.1"/>
    <property type="molecule type" value="Genomic_DNA"/>
</dbReference>
<evidence type="ECO:0000259" key="1">
    <source>
        <dbReference type="Pfam" id="PF18135"/>
    </source>
</evidence>
<organism evidence="2">
    <name type="scientific">bioreactor metagenome</name>
    <dbReference type="NCBI Taxonomy" id="1076179"/>
    <lineage>
        <taxon>unclassified sequences</taxon>
        <taxon>metagenomes</taxon>
        <taxon>ecological metagenomes</taxon>
    </lineage>
</organism>
<feature type="domain" description="Type ISP restriction-modification enzyme LLaBIII C-terminal specificity" evidence="1">
    <location>
        <begin position="2"/>
        <end position="81"/>
    </location>
</feature>
<evidence type="ECO:0000313" key="2">
    <source>
        <dbReference type="EMBL" id="MPM88555.1"/>
    </source>
</evidence>
<name>A0A645DH66_9ZZZZ</name>
<protein>
    <recommendedName>
        <fullName evidence="1">Type ISP restriction-modification enzyme LLaBIII C-terminal specificity domain-containing protein</fullName>
    </recommendedName>
</protein>